<sequence length="163" mass="17575">MYQQVEASPSRNNGDVASGKEVVGCCAGVAEEVPGGVILRRVQDVNQVVRHRAPLRRRGLGGADVEAAVDLDFASEDADCSAFVLPLANHASPAAHRSAFVLLAGRLRLTHRPYTPTLPRPCSFGLCFRVRSGDFRAKDGGKGMRIEDGLTEERMESIEDRSG</sequence>
<comment type="caution">
    <text evidence="2">The sequence shown here is derived from an EMBL/GenBank/DDBJ whole genome shotgun (WGS) entry which is preliminary data.</text>
</comment>
<dbReference type="EMBL" id="SPHZ02000006">
    <property type="protein sequence ID" value="KAF0915039.1"/>
    <property type="molecule type" value="Genomic_DNA"/>
</dbReference>
<protein>
    <submittedName>
        <fullName evidence="2">Uncharacterized protein</fullName>
    </submittedName>
</protein>
<evidence type="ECO:0000313" key="2">
    <source>
        <dbReference type="EMBL" id="KAF0915039.1"/>
    </source>
</evidence>
<organism evidence="2 3">
    <name type="scientific">Oryza meyeriana var. granulata</name>
    <dbReference type="NCBI Taxonomy" id="110450"/>
    <lineage>
        <taxon>Eukaryota</taxon>
        <taxon>Viridiplantae</taxon>
        <taxon>Streptophyta</taxon>
        <taxon>Embryophyta</taxon>
        <taxon>Tracheophyta</taxon>
        <taxon>Spermatophyta</taxon>
        <taxon>Magnoliopsida</taxon>
        <taxon>Liliopsida</taxon>
        <taxon>Poales</taxon>
        <taxon>Poaceae</taxon>
        <taxon>BOP clade</taxon>
        <taxon>Oryzoideae</taxon>
        <taxon>Oryzeae</taxon>
        <taxon>Oryzinae</taxon>
        <taxon>Oryza</taxon>
        <taxon>Oryza meyeriana</taxon>
    </lineage>
</organism>
<reference evidence="2 3" key="1">
    <citation type="submission" date="2019-11" db="EMBL/GenBank/DDBJ databases">
        <title>Whole genome sequence of Oryza granulata.</title>
        <authorList>
            <person name="Li W."/>
        </authorList>
    </citation>
    <scope>NUCLEOTIDE SEQUENCE [LARGE SCALE GENOMIC DNA]</scope>
    <source>
        <strain evidence="3">cv. Menghai</strain>
        <tissue evidence="2">Leaf</tissue>
    </source>
</reference>
<evidence type="ECO:0000313" key="3">
    <source>
        <dbReference type="Proteomes" id="UP000479710"/>
    </source>
</evidence>
<evidence type="ECO:0000256" key="1">
    <source>
        <dbReference type="SAM" id="MobiDB-lite"/>
    </source>
</evidence>
<keyword evidence="3" id="KW-1185">Reference proteome</keyword>
<dbReference type="Proteomes" id="UP000479710">
    <property type="component" value="Unassembled WGS sequence"/>
</dbReference>
<gene>
    <name evidence="2" type="ORF">E2562_033167</name>
</gene>
<proteinExistence type="predicted"/>
<name>A0A6G1DRE7_9ORYZ</name>
<feature type="region of interest" description="Disordered" evidence="1">
    <location>
        <begin position="142"/>
        <end position="163"/>
    </location>
</feature>
<dbReference type="AlphaFoldDB" id="A0A6G1DRE7"/>
<accession>A0A6G1DRE7</accession>